<dbReference type="Proteomes" id="UP001164286">
    <property type="component" value="Unassembled WGS sequence"/>
</dbReference>
<keyword evidence="2" id="KW-0472">Membrane</keyword>
<dbReference type="EMBL" id="JAKWFO010000005">
    <property type="protein sequence ID" value="KAI9635261.1"/>
    <property type="molecule type" value="Genomic_DNA"/>
</dbReference>
<feature type="transmembrane region" description="Helical" evidence="2">
    <location>
        <begin position="189"/>
        <end position="210"/>
    </location>
</feature>
<keyword evidence="2" id="KW-1133">Transmembrane helix</keyword>
<sequence>MGTFTRMAHSGVLANPAVALGFSALSLLLLVIVLLSVPGPIKGLYWFSVEGEQSGQGKMTVGVLGWCLTETANCTYAPLSDNKYLTTMIDAGQALTVRIMLPLACYWAIITLIAWGALAGTANIGYVIKDLDSIRHHLYYAVLEACVLCVTLFGNVLCWLAFGLGRDAYMSVKRGGGLPKSGQAMETTAVAAMISLFALFTAFWGLHLRLTAAQAEWKKEAIMVRRRSMALSASGIPHDGMGNRLSVTMPAGESSTAVGSDVNAYGEERWSNQSGAAGYYGAEPVGRRSSVMKDGVGMEDEEERLEADLATARRNSREHAILQRASMLSPNDSPYAAATQVPPPAAQRQ</sequence>
<feature type="transmembrane region" description="Helical" evidence="2">
    <location>
        <begin position="106"/>
        <end position="126"/>
    </location>
</feature>
<comment type="caution">
    <text evidence="3">The sequence shown here is derived from an EMBL/GenBank/DDBJ whole genome shotgun (WGS) entry which is preliminary data.</text>
</comment>
<keyword evidence="2" id="KW-0812">Transmembrane</keyword>
<dbReference type="AlphaFoldDB" id="A0AA38HA40"/>
<organism evidence="3 4">
    <name type="scientific">Dioszegia hungarica</name>
    <dbReference type="NCBI Taxonomy" id="4972"/>
    <lineage>
        <taxon>Eukaryota</taxon>
        <taxon>Fungi</taxon>
        <taxon>Dikarya</taxon>
        <taxon>Basidiomycota</taxon>
        <taxon>Agaricomycotina</taxon>
        <taxon>Tremellomycetes</taxon>
        <taxon>Tremellales</taxon>
        <taxon>Bulleribasidiaceae</taxon>
        <taxon>Dioszegia</taxon>
    </lineage>
</organism>
<gene>
    <name evidence="3" type="ORF">MKK02DRAFT_43942</name>
</gene>
<evidence type="ECO:0000256" key="1">
    <source>
        <dbReference type="SAM" id="MobiDB-lite"/>
    </source>
</evidence>
<name>A0AA38HA40_9TREE</name>
<feature type="region of interest" description="Disordered" evidence="1">
    <location>
        <begin position="325"/>
        <end position="349"/>
    </location>
</feature>
<evidence type="ECO:0000313" key="3">
    <source>
        <dbReference type="EMBL" id="KAI9635261.1"/>
    </source>
</evidence>
<proteinExistence type="predicted"/>
<feature type="transmembrane region" description="Helical" evidence="2">
    <location>
        <begin position="138"/>
        <end position="162"/>
    </location>
</feature>
<feature type="transmembrane region" description="Helical" evidence="2">
    <location>
        <begin position="12"/>
        <end position="37"/>
    </location>
</feature>
<accession>A0AA38HA40</accession>
<protein>
    <submittedName>
        <fullName evidence="3">Uncharacterized protein</fullName>
    </submittedName>
</protein>
<evidence type="ECO:0000313" key="4">
    <source>
        <dbReference type="Proteomes" id="UP001164286"/>
    </source>
</evidence>
<reference evidence="3" key="1">
    <citation type="journal article" date="2022" name="G3 (Bethesda)">
        <title>High quality genome of the basidiomycete yeast Dioszegia hungarica PDD-24b-2 isolated from cloud water.</title>
        <authorList>
            <person name="Jarrige D."/>
            <person name="Haridas S."/>
            <person name="Bleykasten-Grosshans C."/>
            <person name="Joly M."/>
            <person name="Nadalig T."/>
            <person name="Sancelme M."/>
            <person name="Vuilleumier S."/>
            <person name="Grigoriev I.V."/>
            <person name="Amato P."/>
            <person name="Bringel F."/>
        </authorList>
    </citation>
    <scope>NUCLEOTIDE SEQUENCE</scope>
    <source>
        <strain evidence="3">PDD-24b-2</strain>
    </source>
</reference>
<keyword evidence="4" id="KW-1185">Reference proteome</keyword>
<dbReference type="GeneID" id="77731894"/>
<dbReference type="RefSeq" id="XP_052945038.1">
    <property type="nucleotide sequence ID" value="XM_053092689.1"/>
</dbReference>
<evidence type="ECO:0000256" key="2">
    <source>
        <dbReference type="SAM" id="Phobius"/>
    </source>
</evidence>